<sequence length="206" mass="23181">MTGPIFTIDEKELQMPAITDKFTGEPVLKLQRLGHGTLETVDLARARRFYEEVLGLEVIQPSSRSMMIRLGTNHAYAVVETGKESTMTMLAHNGLDVGTVEEVHVAHQKLLEIKDQWGIKQITEPRHMHGDTSFYFTDPDGNWWEIVAVRENGYAADFADRDRDLTGLHEFDGESGNVNFSHTHDPNFRARVREVVEAKAGSESTA</sequence>
<dbReference type="Gene3D" id="3.10.180.10">
    <property type="entry name" value="2,3-Dihydroxybiphenyl 1,2-Dioxygenase, domain 1"/>
    <property type="match status" value="1"/>
</dbReference>
<dbReference type="AlphaFoldDB" id="A0A850PTM1"/>
<dbReference type="Proteomes" id="UP000570517">
    <property type="component" value="Unassembled WGS sequence"/>
</dbReference>
<dbReference type="Pfam" id="PF00903">
    <property type="entry name" value="Glyoxalase"/>
    <property type="match status" value="1"/>
</dbReference>
<dbReference type="InterPro" id="IPR004360">
    <property type="entry name" value="Glyas_Fos-R_dOase_dom"/>
</dbReference>
<dbReference type="EMBL" id="JABFYL010000049">
    <property type="protein sequence ID" value="NVN53649.1"/>
    <property type="molecule type" value="Genomic_DNA"/>
</dbReference>
<dbReference type="InterPro" id="IPR029068">
    <property type="entry name" value="Glyas_Bleomycin-R_OHBP_Dase"/>
</dbReference>
<reference evidence="2 3" key="1">
    <citation type="submission" date="2020-05" db="EMBL/GenBank/DDBJ databases">
        <title>Draft genome sequence of Mycobacterium hippocampi DL, isolated from European seabass, Dicentrarchus labrax, reared in fish farms.</title>
        <authorList>
            <person name="Stathopoulou P."/>
            <person name="Asimakis E."/>
            <person name="Tzokas K."/>
            <person name="Batargias C."/>
            <person name="Tsiamis G."/>
        </authorList>
    </citation>
    <scope>NUCLEOTIDE SEQUENCE [LARGE SCALE GENOMIC DNA]</scope>
    <source>
        <strain evidence="2 3">DL</strain>
    </source>
</reference>
<organism evidence="2 3">
    <name type="scientific">Mycolicibacterium hippocampi</name>
    <dbReference type="NCBI Taxonomy" id="659824"/>
    <lineage>
        <taxon>Bacteria</taxon>
        <taxon>Bacillati</taxon>
        <taxon>Actinomycetota</taxon>
        <taxon>Actinomycetes</taxon>
        <taxon>Mycobacteriales</taxon>
        <taxon>Mycobacteriaceae</taxon>
        <taxon>Mycolicibacterium</taxon>
    </lineage>
</organism>
<dbReference type="InterPro" id="IPR037523">
    <property type="entry name" value="VOC_core"/>
</dbReference>
<name>A0A850PTM1_9MYCO</name>
<gene>
    <name evidence="2" type="ORF">HLY00_3999</name>
</gene>
<evidence type="ECO:0000259" key="1">
    <source>
        <dbReference type="PROSITE" id="PS51819"/>
    </source>
</evidence>
<comment type="caution">
    <text evidence="2">The sequence shown here is derived from an EMBL/GenBank/DDBJ whole genome shotgun (WGS) entry which is preliminary data.</text>
</comment>
<protein>
    <recommendedName>
        <fullName evidence="1">VOC domain-containing protein</fullName>
    </recommendedName>
</protein>
<evidence type="ECO:0000313" key="3">
    <source>
        <dbReference type="Proteomes" id="UP000570517"/>
    </source>
</evidence>
<keyword evidence="3" id="KW-1185">Reference proteome</keyword>
<feature type="domain" description="VOC" evidence="1">
    <location>
        <begin position="32"/>
        <end position="149"/>
    </location>
</feature>
<dbReference type="SUPFAM" id="SSF54593">
    <property type="entry name" value="Glyoxalase/Bleomycin resistance protein/Dihydroxybiphenyl dioxygenase"/>
    <property type="match status" value="1"/>
</dbReference>
<dbReference type="CDD" id="cd06587">
    <property type="entry name" value="VOC"/>
    <property type="match status" value="1"/>
</dbReference>
<accession>A0A850PTM1</accession>
<dbReference type="PROSITE" id="PS51819">
    <property type="entry name" value="VOC"/>
    <property type="match status" value="1"/>
</dbReference>
<evidence type="ECO:0000313" key="2">
    <source>
        <dbReference type="EMBL" id="NVN53649.1"/>
    </source>
</evidence>
<proteinExistence type="predicted"/>